<comment type="caution">
    <text evidence="2">The sequence shown here is derived from an EMBL/GenBank/DDBJ whole genome shotgun (WGS) entry which is preliminary data.</text>
</comment>
<protein>
    <submittedName>
        <fullName evidence="2">Uncharacterized protein</fullName>
    </submittedName>
</protein>
<organism evidence="2 3">
    <name type="scientific">Colletotrichum cuscutae</name>
    <dbReference type="NCBI Taxonomy" id="1209917"/>
    <lineage>
        <taxon>Eukaryota</taxon>
        <taxon>Fungi</taxon>
        <taxon>Dikarya</taxon>
        <taxon>Ascomycota</taxon>
        <taxon>Pezizomycotina</taxon>
        <taxon>Sordariomycetes</taxon>
        <taxon>Hypocreomycetidae</taxon>
        <taxon>Glomerellales</taxon>
        <taxon>Glomerellaceae</taxon>
        <taxon>Colletotrichum</taxon>
        <taxon>Colletotrichum acutatum species complex</taxon>
    </lineage>
</organism>
<dbReference type="Proteomes" id="UP001239213">
    <property type="component" value="Unassembled WGS sequence"/>
</dbReference>
<feature type="transmembrane region" description="Helical" evidence="1">
    <location>
        <begin position="34"/>
        <end position="55"/>
    </location>
</feature>
<dbReference type="EMBL" id="MPDP01000293">
    <property type="protein sequence ID" value="KAK1452865.1"/>
    <property type="molecule type" value="Genomic_DNA"/>
</dbReference>
<evidence type="ECO:0000313" key="3">
    <source>
        <dbReference type="Proteomes" id="UP001239213"/>
    </source>
</evidence>
<dbReference type="AlphaFoldDB" id="A0AAI9UBB2"/>
<reference evidence="2" key="1">
    <citation type="submission" date="2016-11" db="EMBL/GenBank/DDBJ databases">
        <title>The genome sequence of Colletotrichum cuscutae.</title>
        <authorList>
            <person name="Baroncelli R."/>
        </authorList>
    </citation>
    <scope>NUCLEOTIDE SEQUENCE</scope>
    <source>
        <strain evidence="2">IMI 304802</strain>
    </source>
</reference>
<accession>A0AAI9UBB2</accession>
<name>A0AAI9UBB2_9PEZI</name>
<keyword evidence="1" id="KW-1133">Transmembrane helix</keyword>
<evidence type="ECO:0000313" key="2">
    <source>
        <dbReference type="EMBL" id="KAK1452865.1"/>
    </source>
</evidence>
<proteinExistence type="predicted"/>
<keyword evidence="1" id="KW-0472">Membrane</keyword>
<gene>
    <name evidence="2" type="ORF">CCUS01_01881</name>
</gene>
<sequence length="115" mass="13015">MDQKGWWEASGMATVASPIPIWYTGVVSLSARRVFFLLFMGFAILLFLARCWGLGKGCSRFLGRRKGSSRRHVYTWVGWQVGFKTHSTRLRWMGSGIRRTCGKCSTGVYGTKQVN</sequence>
<evidence type="ECO:0000256" key="1">
    <source>
        <dbReference type="SAM" id="Phobius"/>
    </source>
</evidence>
<keyword evidence="3" id="KW-1185">Reference proteome</keyword>
<keyword evidence="1" id="KW-0812">Transmembrane</keyword>